<evidence type="ECO:0000259" key="1">
    <source>
        <dbReference type="Pfam" id="PF08242"/>
    </source>
</evidence>
<keyword evidence="2" id="KW-0808">Transferase</keyword>
<comment type="caution">
    <text evidence="2">The sequence shown here is derived from an EMBL/GenBank/DDBJ whole genome shotgun (WGS) entry which is preliminary data.</text>
</comment>
<protein>
    <submittedName>
        <fullName evidence="2">Class I SAM-dependent methyltransferase</fullName>
    </submittedName>
</protein>
<dbReference type="Gene3D" id="3.40.50.150">
    <property type="entry name" value="Vaccinia Virus protein VP39"/>
    <property type="match status" value="1"/>
</dbReference>
<dbReference type="GO" id="GO:0032259">
    <property type="term" value="P:methylation"/>
    <property type="evidence" value="ECO:0007669"/>
    <property type="project" value="UniProtKB-KW"/>
</dbReference>
<keyword evidence="3" id="KW-1185">Reference proteome</keyword>
<feature type="domain" description="Methyltransferase type 12" evidence="1">
    <location>
        <begin position="117"/>
        <end position="210"/>
    </location>
</feature>
<name>A0A502HEL8_9BACT</name>
<proteinExistence type="predicted"/>
<dbReference type="CDD" id="cd02440">
    <property type="entry name" value="AdoMet_MTases"/>
    <property type="match status" value="1"/>
</dbReference>
<sequence length="292" mass="30401">MAANIPGEVAVWCCKGRWPARCGASGATFFSVAAAVGAPGGLFFNRLTPHFFFNLTANPPNSRPELPAGAPAVRLSGNFDRIAWCYDALAGLVFGGSLRAAQRAALAGLPAGAPRVLILGGGTGWVLGEVLRRRPGAAVLYLEASGPMLARAAGRLRREQPGAAGQVEFRLGTEAALAPEERFDALVTFFVLDCFAPAALGPALARLAAARRPAAPWLLADFSRPRRGWQRALLGTMYRFFGAVAALRAQRLPDLHGALAGLGLRPGPPAYFFGGAVEGTVFQPVGPSGTGA</sequence>
<gene>
    <name evidence="2" type="ORF">EAH73_02410</name>
</gene>
<dbReference type="InterPro" id="IPR029063">
    <property type="entry name" value="SAM-dependent_MTases_sf"/>
</dbReference>
<evidence type="ECO:0000313" key="3">
    <source>
        <dbReference type="Proteomes" id="UP000317646"/>
    </source>
</evidence>
<dbReference type="InterPro" id="IPR030373">
    <property type="entry name" value="PABS_CS"/>
</dbReference>
<accession>A0A502HEL8</accession>
<dbReference type="GO" id="GO:0008168">
    <property type="term" value="F:methyltransferase activity"/>
    <property type="evidence" value="ECO:0007669"/>
    <property type="project" value="UniProtKB-KW"/>
</dbReference>
<organism evidence="2 3">
    <name type="scientific">Hymenobacter nivis</name>
    <dbReference type="NCBI Taxonomy" id="1850093"/>
    <lineage>
        <taxon>Bacteria</taxon>
        <taxon>Pseudomonadati</taxon>
        <taxon>Bacteroidota</taxon>
        <taxon>Cytophagia</taxon>
        <taxon>Cytophagales</taxon>
        <taxon>Hymenobacteraceae</taxon>
        <taxon>Hymenobacter</taxon>
    </lineage>
</organism>
<dbReference type="PROSITE" id="PS01330">
    <property type="entry name" value="PABS_1"/>
    <property type="match status" value="1"/>
</dbReference>
<dbReference type="AlphaFoldDB" id="A0A502HEL8"/>
<evidence type="ECO:0000313" key="2">
    <source>
        <dbReference type="EMBL" id="TPG72115.1"/>
    </source>
</evidence>
<keyword evidence="2" id="KW-0489">Methyltransferase</keyword>
<dbReference type="Pfam" id="PF08242">
    <property type="entry name" value="Methyltransf_12"/>
    <property type="match status" value="1"/>
</dbReference>
<dbReference type="InterPro" id="IPR013217">
    <property type="entry name" value="Methyltransf_12"/>
</dbReference>
<reference evidence="2 3" key="1">
    <citation type="journal article" date="2019" name="Environ. Microbiol.">
        <title>Species interactions and distinct microbial communities in high Arctic permafrost affected cryosols are associated with the CH4 and CO2 gas fluxes.</title>
        <authorList>
            <person name="Altshuler I."/>
            <person name="Hamel J."/>
            <person name="Turney S."/>
            <person name="Magnuson E."/>
            <person name="Levesque R."/>
            <person name="Greer C."/>
            <person name="Whyte L.G."/>
        </authorList>
    </citation>
    <scope>NUCLEOTIDE SEQUENCE [LARGE SCALE GENOMIC DNA]</scope>
    <source>
        <strain evidence="2 3">S9.2P</strain>
    </source>
</reference>
<dbReference type="EMBL" id="RCYZ01000001">
    <property type="protein sequence ID" value="TPG72115.1"/>
    <property type="molecule type" value="Genomic_DNA"/>
</dbReference>
<dbReference type="Proteomes" id="UP000317646">
    <property type="component" value="Unassembled WGS sequence"/>
</dbReference>
<dbReference type="SUPFAM" id="SSF53335">
    <property type="entry name" value="S-adenosyl-L-methionine-dependent methyltransferases"/>
    <property type="match status" value="1"/>
</dbReference>